<keyword evidence="6 9" id="KW-1133">Transmembrane helix</keyword>
<keyword evidence="4 9" id="KW-0812">Transmembrane</keyword>
<keyword evidence="3" id="KW-0813">Transport</keyword>
<evidence type="ECO:0000256" key="2">
    <source>
        <dbReference type="ARBA" id="ARBA00004308"/>
    </source>
</evidence>
<evidence type="ECO:0000256" key="4">
    <source>
        <dbReference type="ARBA" id="ARBA00022692"/>
    </source>
</evidence>
<dbReference type="GO" id="GO:0016020">
    <property type="term" value="C:membrane"/>
    <property type="evidence" value="ECO:0007669"/>
    <property type="project" value="UniProtKB-SubCell"/>
</dbReference>
<gene>
    <name evidence="11" type="ORF">AMATHDRAFT_142045</name>
</gene>
<keyword evidence="5" id="KW-0653">Protein transport</keyword>
<evidence type="ECO:0000256" key="5">
    <source>
        <dbReference type="ARBA" id="ARBA00022927"/>
    </source>
</evidence>
<evidence type="ECO:0000313" key="12">
    <source>
        <dbReference type="Proteomes" id="UP000242287"/>
    </source>
</evidence>
<keyword evidence="7" id="KW-0175">Coiled coil</keyword>
<evidence type="ECO:0000256" key="9">
    <source>
        <dbReference type="SAM" id="Phobius"/>
    </source>
</evidence>
<dbReference type="STRING" id="703135.A0A2A9NNG1"/>
<feature type="domain" description="T-SNARE coiled-coil homology" evidence="10">
    <location>
        <begin position="132"/>
        <end position="194"/>
    </location>
</feature>
<proteinExistence type="predicted"/>
<dbReference type="GO" id="GO:0061025">
    <property type="term" value="P:membrane fusion"/>
    <property type="evidence" value="ECO:0007669"/>
    <property type="project" value="UniProtKB-ARBA"/>
</dbReference>
<evidence type="ECO:0000256" key="8">
    <source>
        <dbReference type="ARBA" id="ARBA00023136"/>
    </source>
</evidence>
<dbReference type="CDD" id="cd15859">
    <property type="entry name" value="SNARE_SYN8"/>
    <property type="match status" value="1"/>
</dbReference>
<sequence length="223" mass="24932">MSLPKLTSVSTHTLSLLLERQRLHSLPSFASSDPVNPSASAHLPQITKNLTQLRVGILELEANEGRTEAVSLLRNQYERMRSMLAGEGNVERFASPSLLMSTKDFASSAVYTPYTDDPDEDPDPDVMLQTQRQMMLEQDDHLDRLSQSIGRQHHISLQINDELDTHTGLLDDLDTDLDRTGSRLTSARRRLDRFAKGAKENGSTVTIALLILVLLILIIIFKT</sequence>
<dbReference type="Pfam" id="PF05739">
    <property type="entry name" value="SNARE"/>
    <property type="match status" value="1"/>
</dbReference>
<name>A0A2A9NNG1_9AGAR</name>
<dbReference type="GO" id="GO:0015031">
    <property type="term" value="P:protein transport"/>
    <property type="evidence" value="ECO:0007669"/>
    <property type="project" value="UniProtKB-KW"/>
</dbReference>
<dbReference type="InterPro" id="IPR000727">
    <property type="entry name" value="T_SNARE_dom"/>
</dbReference>
<dbReference type="GO" id="GO:0005768">
    <property type="term" value="C:endosome"/>
    <property type="evidence" value="ECO:0007669"/>
    <property type="project" value="UniProtKB-ARBA"/>
</dbReference>
<comment type="subcellular location">
    <subcellularLocation>
        <location evidence="2">Endomembrane system</location>
    </subcellularLocation>
    <subcellularLocation>
        <location evidence="1">Membrane</location>
        <topology evidence="1">Single-pass membrane protein</topology>
    </subcellularLocation>
</comment>
<reference evidence="11 12" key="1">
    <citation type="submission" date="2014-02" db="EMBL/GenBank/DDBJ databases">
        <title>Transposable element dynamics among asymbiotic and ectomycorrhizal Amanita fungi.</title>
        <authorList>
            <consortium name="DOE Joint Genome Institute"/>
            <person name="Hess J."/>
            <person name="Skrede I."/>
            <person name="Wolfe B."/>
            <person name="LaButti K."/>
            <person name="Ohm R.A."/>
            <person name="Grigoriev I.V."/>
            <person name="Pringle A."/>
        </authorList>
    </citation>
    <scope>NUCLEOTIDE SEQUENCE [LARGE SCALE GENOMIC DNA]</scope>
    <source>
        <strain evidence="11 12">SKay4041</strain>
    </source>
</reference>
<dbReference type="PANTHER" id="PTHR12791">
    <property type="entry name" value="GOLGI SNARE BET1-RELATED"/>
    <property type="match status" value="1"/>
</dbReference>
<keyword evidence="12" id="KW-1185">Reference proteome</keyword>
<dbReference type="PROSITE" id="PS50192">
    <property type="entry name" value="T_SNARE"/>
    <property type="match status" value="1"/>
</dbReference>
<organism evidence="11 12">
    <name type="scientific">Amanita thiersii Skay4041</name>
    <dbReference type="NCBI Taxonomy" id="703135"/>
    <lineage>
        <taxon>Eukaryota</taxon>
        <taxon>Fungi</taxon>
        <taxon>Dikarya</taxon>
        <taxon>Basidiomycota</taxon>
        <taxon>Agaricomycotina</taxon>
        <taxon>Agaricomycetes</taxon>
        <taxon>Agaricomycetidae</taxon>
        <taxon>Agaricales</taxon>
        <taxon>Pluteineae</taxon>
        <taxon>Amanitaceae</taxon>
        <taxon>Amanita</taxon>
    </lineage>
</organism>
<evidence type="ECO:0000256" key="3">
    <source>
        <dbReference type="ARBA" id="ARBA00022448"/>
    </source>
</evidence>
<dbReference type="SUPFAM" id="SSF58038">
    <property type="entry name" value="SNARE fusion complex"/>
    <property type="match status" value="1"/>
</dbReference>
<evidence type="ECO:0000256" key="6">
    <source>
        <dbReference type="ARBA" id="ARBA00022989"/>
    </source>
</evidence>
<dbReference type="EMBL" id="KZ301986">
    <property type="protein sequence ID" value="PFH51638.1"/>
    <property type="molecule type" value="Genomic_DNA"/>
</dbReference>
<protein>
    <recommendedName>
        <fullName evidence="10">t-SNARE coiled-coil homology domain-containing protein</fullName>
    </recommendedName>
</protein>
<dbReference type="Proteomes" id="UP000242287">
    <property type="component" value="Unassembled WGS sequence"/>
</dbReference>
<dbReference type="GO" id="GO:0006896">
    <property type="term" value="P:Golgi to vacuole transport"/>
    <property type="evidence" value="ECO:0007669"/>
    <property type="project" value="UniProtKB-ARBA"/>
</dbReference>
<feature type="transmembrane region" description="Helical" evidence="9">
    <location>
        <begin position="202"/>
        <end position="221"/>
    </location>
</feature>
<evidence type="ECO:0000313" key="11">
    <source>
        <dbReference type="EMBL" id="PFH51638.1"/>
    </source>
</evidence>
<dbReference type="OrthoDB" id="244190at2759"/>
<dbReference type="FunFam" id="1.20.5.110:FF:000060">
    <property type="entry name" value="SNARE complex subunit (Syn8)"/>
    <property type="match status" value="1"/>
</dbReference>
<evidence type="ECO:0000256" key="7">
    <source>
        <dbReference type="ARBA" id="ARBA00023054"/>
    </source>
</evidence>
<evidence type="ECO:0000256" key="1">
    <source>
        <dbReference type="ARBA" id="ARBA00004167"/>
    </source>
</evidence>
<accession>A0A2A9NNG1</accession>
<keyword evidence="8 9" id="KW-0472">Membrane</keyword>
<evidence type="ECO:0000259" key="10">
    <source>
        <dbReference type="PROSITE" id="PS50192"/>
    </source>
</evidence>
<dbReference type="AlphaFoldDB" id="A0A2A9NNG1"/>
<dbReference type="Gene3D" id="1.20.5.110">
    <property type="match status" value="1"/>
</dbReference>
<dbReference type="SMART" id="SM00397">
    <property type="entry name" value="t_SNARE"/>
    <property type="match status" value="1"/>
</dbReference>